<evidence type="ECO:0000256" key="1">
    <source>
        <dbReference type="ARBA" id="ARBA00006987"/>
    </source>
</evidence>
<dbReference type="PANTHER" id="PTHR42928">
    <property type="entry name" value="TRICARBOXYLATE-BINDING PROTEIN"/>
    <property type="match status" value="1"/>
</dbReference>
<feature type="chain" id="PRO_5036752031" evidence="2">
    <location>
        <begin position="28"/>
        <end position="328"/>
    </location>
</feature>
<dbReference type="Gene3D" id="3.40.190.150">
    <property type="entry name" value="Bordetella uptake gene, domain 1"/>
    <property type="match status" value="1"/>
</dbReference>
<dbReference type="RefSeq" id="WP_201674922.1">
    <property type="nucleotide sequence ID" value="NZ_JAEQNE010000003.1"/>
</dbReference>
<evidence type="ECO:0000313" key="4">
    <source>
        <dbReference type="Proteomes" id="UP000599109"/>
    </source>
</evidence>
<organism evidence="3 4">
    <name type="scientific">Ramlibacter monticola</name>
    <dbReference type="NCBI Taxonomy" id="1926872"/>
    <lineage>
        <taxon>Bacteria</taxon>
        <taxon>Pseudomonadati</taxon>
        <taxon>Pseudomonadota</taxon>
        <taxon>Betaproteobacteria</taxon>
        <taxon>Burkholderiales</taxon>
        <taxon>Comamonadaceae</taxon>
        <taxon>Ramlibacter</taxon>
    </lineage>
</organism>
<reference evidence="3 4" key="1">
    <citation type="journal article" date="2017" name="Int. J. Syst. Evol. Microbiol.">
        <title>Ramlibacter monticola sp. nov., isolated from forest soil.</title>
        <authorList>
            <person name="Chaudhary D.K."/>
            <person name="Kim J."/>
        </authorList>
    </citation>
    <scope>NUCLEOTIDE SEQUENCE [LARGE SCALE GENOMIC DNA]</scope>
    <source>
        <strain evidence="3 4">KACC 19175</strain>
    </source>
</reference>
<dbReference type="PANTHER" id="PTHR42928:SF5">
    <property type="entry name" value="BLR1237 PROTEIN"/>
    <property type="match status" value="1"/>
</dbReference>
<protein>
    <submittedName>
        <fullName evidence="3">Tripartite tricarboxylate transporter substrate binding protein</fullName>
    </submittedName>
</protein>
<dbReference type="PROSITE" id="PS51318">
    <property type="entry name" value="TAT"/>
    <property type="match status" value="1"/>
</dbReference>
<keyword evidence="4" id="KW-1185">Reference proteome</keyword>
<proteinExistence type="inferred from homology"/>
<dbReference type="AlphaFoldDB" id="A0A936Z2C0"/>
<sequence>MGHPTRRHALQALAALLAATLPFAAAAQGFPSKPIKLVIPHAAGGNSDAFGRILAQKLSERIGQQVVVENRTGAGGTIACASVAKSAPDGYTLVVADNGTQAIAPTLYGHRLQYDVFKDFTPVTLAATFPSLLLVPPNFPAKTAKEFVALAKSQPGKLTYSSAGTGNGSHLTLELFRAAAGGLDMVHVPYKGGAPAVQALLAGEVQLTSVSVNTALPHVQAGKARPLGVASAKRSPALPDVPTFNEVGIPFEADNWLAILGPAGIPADVAARLNTEITATLRSPDVQERLAKLGLEVVASSPADYTKLLASDVPKWGKAVKDSGAVAE</sequence>
<dbReference type="InterPro" id="IPR006311">
    <property type="entry name" value="TAT_signal"/>
</dbReference>
<dbReference type="InterPro" id="IPR042100">
    <property type="entry name" value="Bug_dom1"/>
</dbReference>
<comment type="similarity">
    <text evidence="1">Belongs to the UPF0065 (bug) family.</text>
</comment>
<name>A0A936Z2C0_9BURK</name>
<comment type="caution">
    <text evidence="3">The sequence shown here is derived from an EMBL/GenBank/DDBJ whole genome shotgun (WGS) entry which is preliminary data.</text>
</comment>
<dbReference type="Pfam" id="PF03401">
    <property type="entry name" value="TctC"/>
    <property type="match status" value="1"/>
</dbReference>
<evidence type="ECO:0000313" key="3">
    <source>
        <dbReference type="EMBL" id="MBL0392287.1"/>
    </source>
</evidence>
<accession>A0A936Z2C0</accession>
<dbReference type="InterPro" id="IPR005064">
    <property type="entry name" value="BUG"/>
</dbReference>
<dbReference type="PIRSF" id="PIRSF017082">
    <property type="entry name" value="YflP"/>
    <property type="match status" value="1"/>
</dbReference>
<dbReference type="Gene3D" id="3.40.190.10">
    <property type="entry name" value="Periplasmic binding protein-like II"/>
    <property type="match status" value="1"/>
</dbReference>
<gene>
    <name evidence="3" type="ORF">JJ685_14200</name>
</gene>
<evidence type="ECO:0000256" key="2">
    <source>
        <dbReference type="SAM" id="SignalP"/>
    </source>
</evidence>
<dbReference type="Proteomes" id="UP000599109">
    <property type="component" value="Unassembled WGS sequence"/>
</dbReference>
<dbReference type="EMBL" id="JAEQNE010000003">
    <property type="protein sequence ID" value="MBL0392287.1"/>
    <property type="molecule type" value="Genomic_DNA"/>
</dbReference>
<dbReference type="SUPFAM" id="SSF53850">
    <property type="entry name" value="Periplasmic binding protein-like II"/>
    <property type="match status" value="1"/>
</dbReference>
<dbReference type="CDD" id="cd13578">
    <property type="entry name" value="PBP2_Bug27"/>
    <property type="match status" value="1"/>
</dbReference>
<feature type="signal peptide" evidence="2">
    <location>
        <begin position="1"/>
        <end position="27"/>
    </location>
</feature>
<keyword evidence="2" id="KW-0732">Signal</keyword>